<evidence type="ECO:0000313" key="1">
    <source>
        <dbReference type="EMBL" id="MCI32989.1"/>
    </source>
</evidence>
<sequence length="21" mass="2005">TVAVAVIAIVVTAMHVAAVVA</sequence>
<dbReference type="AlphaFoldDB" id="A0A392R9P6"/>
<accession>A0A392R9P6</accession>
<evidence type="ECO:0000313" key="2">
    <source>
        <dbReference type="Proteomes" id="UP000265520"/>
    </source>
</evidence>
<reference evidence="1 2" key="1">
    <citation type="journal article" date="2018" name="Front. Plant Sci.">
        <title>Red Clover (Trifolium pratense) and Zigzag Clover (T. medium) - A Picture of Genomic Similarities and Differences.</title>
        <authorList>
            <person name="Dluhosova J."/>
            <person name="Istvanek J."/>
            <person name="Nedelnik J."/>
            <person name="Repkova J."/>
        </authorList>
    </citation>
    <scope>NUCLEOTIDE SEQUENCE [LARGE SCALE GENOMIC DNA]</scope>
    <source>
        <strain evidence="2">cv. 10/8</strain>
        <tissue evidence="1">Leaf</tissue>
    </source>
</reference>
<feature type="non-terminal residue" evidence="1">
    <location>
        <position position="1"/>
    </location>
</feature>
<dbReference type="EMBL" id="LXQA010200550">
    <property type="protein sequence ID" value="MCI32989.1"/>
    <property type="molecule type" value="Genomic_DNA"/>
</dbReference>
<keyword evidence="2" id="KW-1185">Reference proteome</keyword>
<dbReference type="Proteomes" id="UP000265520">
    <property type="component" value="Unassembled WGS sequence"/>
</dbReference>
<comment type="caution">
    <text evidence="1">The sequence shown here is derived from an EMBL/GenBank/DDBJ whole genome shotgun (WGS) entry which is preliminary data.</text>
</comment>
<proteinExistence type="predicted"/>
<organism evidence="1 2">
    <name type="scientific">Trifolium medium</name>
    <dbReference type="NCBI Taxonomy" id="97028"/>
    <lineage>
        <taxon>Eukaryota</taxon>
        <taxon>Viridiplantae</taxon>
        <taxon>Streptophyta</taxon>
        <taxon>Embryophyta</taxon>
        <taxon>Tracheophyta</taxon>
        <taxon>Spermatophyta</taxon>
        <taxon>Magnoliopsida</taxon>
        <taxon>eudicotyledons</taxon>
        <taxon>Gunneridae</taxon>
        <taxon>Pentapetalae</taxon>
        <taxon>rosids</taxon>
        <taxon>fabids</taxon>
        <taxon>Fabales</taxon>
        <taxon>Fabaceae</taxon>
        <taxon>Papilionoideae</taxon>
        <taxon>50 kb inversion clade</taxon>
        <taxon>NPAAA clade</taxon>
        <taxon>Hologalegina</taxon>
        <taxon>IRL clade</taxon>
        <taxon>Trifolieae</taxon>
        <taxon>Trifolium</taxon>
    </lineage>
</organism>
<protein>
    <submittedName>
        <fullName evidence="1">Uncharacterized protein</fullName>
    </submittedName>
</protein>
<name>A0A392R9P6_9FABA</name>